<evidence type="ECO:0000256" key="9">
    <source>
        <dbReference type="SAM" id="Phobius"/>
    </source>
</evidence>
<keyword evidence="11" id="KW-1185">Reference proteome</keyword>
<evidence type="ECO:0000256" key="5">
    <source>
        <dbReference type="ARBA" id="ARBA00022856"/>
    </source>
</evidence>
<dbReference type="Pfam" id="PF03169">
    <property type="entry name" value="OPT"/>
    <property type="match status" value="1"/>
</dbReference>
<feature type="transmembrane region" description="Helical" evidence="9">
    <location>
        <begin position="444"/>
        <end position="463"/>
    </location>
</feature>
<feature type="transmembrane region" description="Helical" evidence="9">
    <location>
        <begin position="173"/>
        <end position="190"/>
    </location>
</feature>
<keyword evidence="8 9" id="KW-0472">Membrane</keyword>
<feature type="transmembrane region" description="Helical" evidence="9">
    <location>
        <begin position="142"/>
        <end position="161"/>
    </location>
</feature>
<comment type="similarity">
    <text evidence="2">Belongs to the oligopeptide OPT transporter family.</text>
</comment>
<dbReference type="Proteomes" id="UP000605846">
    <property type="component" value="Unassembled WGS sequence"/>
</dbReference>
<dbReference type="AlphaFoldDB" id="A0A8H7BW15"/>
<dbReference type="EMBL" id="JABAYA010000002">
    <property type="protein sequence ID" value="KAF7732471.1"/>
    <property type="molecule type" value="Genomic_DNA"/>
</dbReference>
<evidence type="ECO:0000256" key="3">
    <source>
        <dbReference type="ARBA" id="ARBA00022448"/>
    </source>
</evidence>
<organism evidence="10 11">
    <name type="scientific">Apophysomyces ossiformis</name>
    <dbReference type="NCBI Taxonomy" id="679940"/>
    <lineage>
        <taxon>Eukaryota</taxon>
        <taxon>Fungi</taxon>
        <taxon>Fungi incertae sedis</taxon>
        <taxon>Mucoromycota</taxon>
        <taxon>Mucoromycotina</taxon>
        <taxon>Mucoromycetes</taxon>
        <taxon>Mucorales</taxon>
        <taxon>Mucorineae</taxon>
        <taxon>Mucoraceae</taxon>
        <taxon>Apophysomyces</taxon>
    </lineage>
</organism>
<protein>
    <recommendedName>
        <fullName evidence="12">OPT family small oligopeptide transporter</fullName>
    </recommendedName>
</protein>
<dbReference type="GO" id="GO:0016020">
    <property type="term" value="C:membrane"/>
    <property type="evidence" value="ECO:0007669"/>
    <property type="project" value="UniProtKB-SubCell"/>
</dbReference>
<feature type="transmembrane region" description="Helical" evidence="9">
    <location>
        <begin position="72"/>
        <end position="91"/>
    </location>
</feature>
<evidence type="ECO:0000256" key="6">
    <source>
        <dbReference type="ARBA" id="ARBA00022927"/>
    </source>
</evidence>
<dbReference type="InterPro" id="IPR004648">
    <property type="entry name" value="Oligpept_transpt"/>
</dbReference>
<feature type="transmembrane region" description="Helical" evidence="9">
    <location>
        <begin position="231"/>
        <end position="261"/>
    </location>
</feature>
<feature type="transmembrane region" description="Helical" evidence="9">
    <location>
        <begin position="498"/>
        <end position="515"/>
    </location>
</feature>
<feature type="transmembrane region" description="Helical" evidence="9">
    <location>
        <begin position="378"/>
        <end position="405"/>
    </location>
</feature>
<feature type="transmembrane region" description="Helical" evidence="9">
    <location>
        <begin position="653"/>
        <end position="680"/>
    </location>
</feature>
<gene>
    <name evidence="10" type="ORF">EC973_003216</name>
</gene>
<name>A0A8H7BW15_9FUNG</name>
<comment type="subcellular location">
    <subcellularLocation>
        <location evidence="1">Membrane</location>
        <topology evidence="1">Multi-pass membrane protein</topology>
    </subcellularLocation>
</comment>
<proteinExistence type="inferred from homology"/>
<feature type="transmembrane region" description="Helical" evidence="9">
    <location>
        <begin position="553"/>
        <end position="571"/>
    </location>
</feature>
<feature type="transmembrane region" description="Helical" evidence="9">
    <location>
        <begin position="470"/>
        <end position="492"/>
    </location>
</feature>
<sequence>MTEKVIQTETSSEKYEYDYSASSAERKVVGDLTYGPDEVADKMENMDEDEDVYIQIANELAATEDDPTLKCLTVRGFLIGIILSIVGSSVYQLMQFKPVPVNISSIFMLLVSYVFCNTWYRILPKGGWLNPGPFNYKEHTCIYVMINAANASAYGTYVLSAQQLYYQNSPSDAGGIFFLFATQIVGYGIAGQLRPFLVYSRHVIWPQALPTISLLKTINANNEDSRWRTKFFFTVFGCAFLYEFVPQYMFTVLGGISVFCLAKRDSQLFTNLFGGTGLNEGLGILNISFDWNYLTTMTPLVLPLHVAYNYYFGIVLLWIIAPALYYSNAWDAQKFPFLSNDLFYVYKNGTVDKYPQKEVLNPDNTLNETKYAEIGPPYYSIVFGVSYILINMMVTATITHIGLYYGKDIWNSVRVQIAQSKNKESEPQDIHMRLMAAYKEVPVWWYYAVFVIGIALNIGMAYANKSSLPWWGVIFAIALSTILSLPLNYIIAITGVQIGLNVVAEMICGFVLRGYPVANMYFKTLGFNTMSQAGAMAQDLKIGHYMKVPPRMIFFHQIFGTIIGCIFNYIINHLIVSTKADVLLGPGNNFWSGASPQTINSAAITWGAIGPLAMFGPGTQYYIILWGFVIGFFLPLPAYLLHRKFPKAGFDKINIPVILTGFCLLPGASSCYFTMCFILAMLSQYYLKRYHRAWFIKHNYLISAALDSATSILVFILAMAVQGGANGQVYPFPTWAGNLGK</sequence>
<keyword evidence="3" id="KW-0813">Transport</keyword>
<evidence type="ECO:0000256" key="8">
    <source>
        <dbReference type="ARBA" id="ARBA00023136"/>
    </source>
</evidence>
<evidence type="ECO:0008006" key="12">
    <source>
        <dbReference type="Google" id="ProtNLM"/>
    </source>
</evidence>
<accession>A0A8H7BW15</accession>
<dbReference type="GO" id="GO:0015031">
    <property type="term" value="P:protein transport"/>
    <property type="evidence" value="ECO:0007669"/>
    <property type="project" value="UniProtKB-KW"/>
</dbReference>
<feature type="transmembrane region" description="Helical" evidence="9">
    <location>
        <begin position="308"/>
        <end position="326"/>
    </location>
</feature>
<keyword evidence="7 9" id="KW-1133">Transmembrane helix</keyword>
<comment type="caution">
    <text evidence="10">The sequence shown here is derived from an EMBL/GenBank/DDBJ whole genome shotgun (WGS) entry which is preliminary data.</text>
</comment>
<dbReference type="PANTHER" id="PTHR22601">
    <property type="entry name" value="ISP4 LIKE PROTEIN"/>
    <property type="match status" value="1"/>
</dbReference>
<dbReference type="NCBIfam" id="TIGR00728">
    <property type="entry name" value="OPT_sfam"/>
    <property type="match status" value="1"/>
</dbReference>
<evidence type="ECO:0000256" key="2">
    <source>
        <dbReference type="ARBA" id="ARBA00008807"/>
    </source>
</evidence>
<dbReference type="InterPro" id="IPR004813">
    <property type="entry name" value="OPT"/>
</dbReference>
<evidence type="ECO:0000256" key="1">
    <source>
        <dbReference type="ARBA" id="ARBA00004141"/>
    </source>
</evidence>
<evidence type="ECO:0000313" key="11">
    <source>
        <dbReference type="Proteomes" id="UP000605846"/>
    </source>
</evidence>
<dbReference type="NCBIfam" id="TIGR00727">
    <property type="entry name" value="ISP4_OPT"/>
    <property type="match status" value="1"/>
</dbReference>
<evidence type="ECO:0000313" key="10">
    <source>
        <dbReference type="EMBL" id="KAF7732471.1"/>
    </source>
</evidence>
<feature type="transmembrane region" description="Helical" evidence="9">
    <location>
        <begin position="700"/>
        <end position="721"/>
    </location>
</feature>
<feature type="transmembrane region" description="Helical" evidence="9">
    <location>
        <begin position="621"/>
        <end position="641"/>
    </location>
</feature>
<dbReference type="GO" id="GO:0035673">
    <property type="term" value="F:oligopeptide transmembrane transporter activity"/>
    <property type="evidence" value="ECO:0007669"/>
    <property type="project" value="InterPro"/>
</dbReference>
<keyword evidence="5" id="KW-0571">Peptide transport</keyword>
<evidence type="ECO:0000256" key="4">
    <source>
        <dbReference type="ARBA" id="ARBA00022692"/>
    </source>
</evidence>
<dbReference type="OrthoDB" id="9986677at2759"/>
<feature type="transmembrane region" description="Helical" evidence="9">
    <location>
        <begin position="268"/>
        <end position="288"/>
    </location>
</feature>
<reference evidence="10" key="1">
    <citation type="submission" date="2020-01" db="EMBL/GenBank/DDBJ databases">
        <title>Genome Sequencing of Three Apophysomyces-Like Fungal Strains Confirms a Novel Fungal Genus in the Mucoromycota with divergent Burkholderia-like Endosymbiotic Bacteria.</title>
        <authorList>
            <person name="Stajich J.E."/>
            <person name="Macias A.M."/>
            <person name="Carter-House D."/>
            <person name="Lovett B."/>
            <person name="Kasson L.R."/>
            <person name="Berry K."/>
            <person name="Grigoriev I."/>
            <person name="Chang Y."/>
            <person name="Spatafora J."/>
            <person name="Kasson M.T."/>
        </authorList>
    </citation>
    <scope>NUCLEOTIDE SEQUENCE</scope>
    <source>
        <strain evidence="10">NRRL A-21654</strain>
    </source>
</reference>
<feature type="transmembrane region" description="Helical" evidence="9">
    <location>
        <begin position="103"/>
        <end position="122"/>
    </location>
</feature>
<keyword evidence="4 9" id="KW-0812">Transmembrane</keyword>
<keyword evidence="6" id="KW-0653">Protein transport</keyword>
<evidence type="ECO:0000256" key="7">
    <source>
        <dbReference type="ARBA" id="ARBA00022989"/>
    </source>
</evidence>